<reference evidence="1" key="1">
    <citation type="submission" date="2022-07" db="EMBL/GenBank/DDBJ databases">
        <title>Genome Sequence of Lecanicillium saksenae.</title>
        <authorList>
            <person name="Buettner E."/>
        </authorList>
    </citation>
    <scope>NUCLEOTIDE SEQUENCE</scope>
    <source>
        <strain evidence="1">VT-O1</strain>
    </source>
</reference>
<accession>A0ACC1QVW6</accession>
<proteinExistence type="predicted"/>
<dbReference type="EMBL" id="JANAKD010000402">
    <property type="protein sequence ID" value="KAJ3494203.1"/>
    <property type="molecule type" value="Genomic_DNA"/>
</dbReference>
<evidence type="ECO:0000313" key="1">
    <source>
        <dbReference type="EMBL" id="KAJ3494203.1"/>
    </source>
</evidence>
<keyword evidence="2" id="KW-1185">Reference proteome</keyword>
<sequence>MSHVLAHICIRSARTHDATSGIGLRASAIATHCKSTLSTEGLDSIQESYGVDKSKSARFLAVDTKYKSWQGLYGAAVGDVLVELSEKFMANYEYPKSKKG</sequence>
<protein>
    <submittedName>
        <fullName evidence="1">Uncharacterized protein</fullName>
    </submittedName>
</protein>
<organism evidence="1 2">
    <name type="scientific">Lecanicillium saksenae</name>
    <dbReference type="NCBI Taxonomy" id="468837"/>
    <lineage>
        <taxon>Eukaryota</taxon>
        <taxon>Fungi</taxon>
        <taxon>Dikarya</taxon>
        <taxon>Ascomycota</taxon>
        <taxon>Pezizomycotina</taxon>
        <taxon>Sordariomycetes</taxon>
        <taxon>Hypocreomycetidae</taxon>
        <taxon>Hypocreales</taxon>
        <taxon>Cordycipitaceae</taxon>
        <taxon>Lecanicillium</taxon>
    </lineage>
</organism>
<dbReference type="Proteomes" id="UP001148737">
    <property type="component" value="Unassembled WGS sequence"/>
</dbReference>
<gene>
    <name evidence="1" type="ORF">NLG97_g4227</name>
</gene>
<name>A0ACC1QVW6_9HYPO</name>
<comment type="caution">
    <text evidence="1">The sequence shown here is derived from an EMBL/GenBank/DDBJ whole genome shotgun (WGS) entry which is preliminary data.</text>
</comment>
<evidence type="ECO:0000313" key="2">
    <source>
        <dbReference type="Proteomes" id="UP001148737"/>
    </source>
</evidence>